<keyword evidence="1" id="KW-1133">Transmembrane helix</keyword>
<accession>A0ABV0PX70</accession>
<evidence type="ECO:0000313" key="2">
    <source>
        <dbReference type="EMBL" id="MEQ2188115.1"/>
    </source>
</evidence>
<proteinExistence type="predicted"/>
<dbReference type="EMBL" id="JAHRIO010090679">
    <property type="protein sequence ID" value="MEQ2188115.1"/>
    <property type="molecule type" value="Genomic_DNA"/>
</dbReference>
<gene>
    <name evidence="2" type="ORF">GOODEAATRI_011635</name>
</gene>
<organism evidence="2 3">
    <name type="scientific">Goodea atripinnis</name>
    <dbReference type="NCBI Taxonomy" id="208336"/>
    <lineage>
        <taxon>Eukaryota</taxon>
        <taxon>Metazoa</taxon>
        <taxon>Chordata</taxon>
        <taxon>Craniata</taxon>
        <taxon>Vertebrata</taxon>
        <taxon>Euteleostomi</taxon>
        <taxon>Actinopterygii</taxon>
        <taxon>Neopterygii</taxon>
        <taxon>Teleostei</taxon>
        <taxon>Neoteleostei</taxon>
        <taxon>Acanthomorphata</taxon>
        <taxon>Ovalentaria</taxon>
        <taxon>Atherinomorphae</taxon>
        <taxon>Cyprinodontiformes</taxon>
        <taxon>Goodeidae</taxon>
        <taxon>Goodea</taxon>
    </lineage>
</organism>
<comment type="caution">
    <text evidence="2">The sequence shown here is derived from an EMBL/GenBank/DDBJ whole genome shotgun (WGS) entry which is preliminary data.</text>
</comment>
<protein>
    <submittedName>
        <fullName evidence="2">Uncharacterized protein</fullName>
    </submittedName>
</protein>
<feature type="transmembrane region" description="Helical" evidence="1">
    <location>
        <begin position="78"/>
        <end position="95"/>
    </location>
</feature>
<dbReference type="Proteomes" id="UP001476798">
    <property type="component" value="Unassembled WGS sequence"/>
</dbReference>
<keyword evidence="3" id="KW-1185">Reference proteome</keyword>
<reference evidence="2 3" key="1">
    <citation type="submission" date="2021-06" db="EMBL/GenBank/DDBJ databases">
        <authorList>
            <person name="Palmer J.M."/>
        </authorList>
    </citation>
    <scope>NUCLEOTIDE SEQUENCE [LARGE SCALE GENOMIC DNA]</scope>
    <source>
        <strain evidence="2 3">GA_2019</strain>
        <tissue evidence="2">Muscle</tissue>
    </source>
</reference>
<sequence>MNQPELACYKPLNTFPLCTCLQAERGLCLPMFTLDQEKCSLSLLFSHQTHTFTWCLGVAFSEYLEVEYFQKRYTKTTGIARVVYWLSIISLPFLLNNSSDPMSHLVKERPNVFLLVS</sequence>
<keyword evidence="1" id="KW-0472">Membrane</keyword>
<evidence type="ECO:0000256" key="1">
    <source>
        <dbReference type="SAM" id="Phobius"/>
    </source>
</evidence>
<evidence type="ECO:0000313" key="3">
    <source>
        <dbReference type="Proteomes" id="UP001476798"/>
    </source>
</evidence>
<keyword evidence="1" id="KW-0812">Transmembrane</keyword>
<name>A0ABV0PX70_9TELE</name>